<accession>A0ABT4UPC1</accession>
<reference evidence="1 2" key="1">
    <citation type="submission" date="2022-12" db="EMBL/GenBank/DDBJ databases">
        <title>Chitinophagaceae gen. sp. nov., a new member of the family Chitinophagaceae, isolated from soil in a chemical factory.</title>
        <authorList>
            <person name="Ke Z."/>
        </authorList>
    </citation>
    <scope>NUCLEOTIDE SEQUENCE [LARGE SCALE GENOMIC DNA]</scope>
    <source>
        <strain evidence="1 2">LY-5</strain>
    </source>
</reference>
<evidence type="ECO:0000313" key="2">
    <source>
        <dbReference type="Proteomes" id="UP001210231"/>
    </source>
</evidence>
<protein>
    <recommendedName>
        <fullName evidence="3">DUF4174 domain-containing protein</fullName>
    </recommendedName>
</protein>
<comment type="caution">
    <text evidence="1">The sequence shown here is derived from an EMBL/GenBank/DDBJ whole genome shotgun (WGS) entry which is preliminary data.</text>
</comment>
<name>A0ABT4UPC1_9BACT</name>
<organism evidence="1 2">
    <name type="scientific">Polluticaenibacter yanchengensis</name>
    <dbReference type="NCBI Taxonomy" id="3014562"/>
    <lineage>
        <taxon>Bacteria</taxon>
        <taxon>Pseudomonadati</taxon>
        <taxon>Bacteroidota</taxon>
        <taxon>Chitinophagia</taxon>
        <taxon>Chitinophagales</taxon>
        <taxon>Chitinophagaceae</taxon>
        <taxon>Polluticaenibacter</taxon>
    </lineage>
</organism>
<evidence type="ECO:0008006" key="3">
    <source>
        <dbReference type="Google" id="ProtNLM"/>
    </source>
</evidence>
<proteinExistence type="predicted"/>
<dbReference type="Proteomes" id="UP001210231">
    <property type="component" value="Unassembled WGS sequence"/>
</dbReference>
<sequence length="167" mass="19149">MPLKFGEKVKNQNDVIMRIILSLLLVLFAFKANAQDSKIIYILPDSVELLLFNKTTEDSVDCSKILYYLEKVKDDTMQITLIQFDKNKKTKSFASQLGMLTNRVVQIADKSYPLIFDYDFIFSTPNNKDIGTIGKREGYILKSMLLTHGYSIIFTLDGDFIRKGRGQ</sequence>
<dbReference type="EMBL" id="JAQGEF010000040">
    <property type="protein sequence ID" value="MDA3616701.1"/>
    <property type="molecule type" value="Genomic_DNA"/>
</dbReference>
<evidence type="ECO:0000313" key="1">
    <source>
        <dbReference type="EMBL" id="MDA3616701.1"/>
    </source>
</evidence>
<keyword evidence="2" id="KW-1185">Reference proteome</keyword>
<gene>
    <name evidence="1" type="ORF">O3P16_17955</name>
</gene>